<dbReference type="SUPFAM" id="SSF53790">
    <property type="entry name" value="Tetrapyrrole methylase"/>
    <property type="match status" value="1"/>
</dbReference>
<dbReference type="GO" id="GO:0008168">
    <property type="term" value="F:methyltransferase activity"/>
    <property type="evidence" value="ECO:0007669"/>
    <property type="project" value="InterPro"/>
</dbReference>
<evidence type="ECO:0000259" key="1">
    <source>
        <dbReference type="Pfam" id="PF00590"/>
    </source>
</evidence>
<reference evidence="2" key="1">
    <citation type="submission" date="2020-11" db="EMBL/GenBank/DDBJ databases">
        <authorList>
            <person name="Tran Van P."/>
        </authorList>
    </citation>
    <scope>NUCLEOTIDE SEQUENCE</scope>
</reference>
<sequence>MKPGFYLVATPIGNLRDITFRALDVLSSVDLIICEDTRVTGKLLNAYGFKKKMQVYNDHSTDKQREHLIKCVKDGQSVAVLSDAGTPLVSDPGYKLVRGAVEEGLYITSIPGPNAALPALQLSGLPTDQFSFLGFLPPKTTARQTALKKWEATPGSLIIYETGPRLLDSLQDMRKILGNREAAVMRELTKMYEEVQR</sequence>
<feature type="domain" description="Tetrapyrrole methylase" evidence="1">
    <location>
        <begin position="5"/>
        <end position="195"/>
    </location>
</feature>
<gene>
    <name evidence="2" type="ORF">CTOB1V02_LOCUS14250</name>
</gene>
<dbReference type="Gene3D" id="3.30.950.10">
    <property type="entry name" value="Methyltransferase, Cobalt-precorrin-4 Transmethylase, Domain 2"/>
    <property type="match status" value="1"/>
</dbReference>
<proteinExistence type="predicted"/>
<feature type="non-terminal residue" evidence="2">
    <location>
        <position position="197"/>
    </location>
</feature>
<dbReference type="InterPro" id="IPR035996">
    <property type="entry name" value="4pyrrol_Methylase_sf"/>
</dbReference>
<dbReference type="NCBIfam" id="TIGR00096">
    <property type="entry name" value="16S rRNA (cytidine(1402)-2'-O)-methyltransferase"/>
    <property type="match status" value="1"/>
</dbReference>
<dbReference type="PANTHER" id="PTHR46111">
    <property type="entry name" value="RIBOSOMAL RNA SMALL SUBUNIT METHYLTRANSFERASE I"/>
    <property type="match status" value="1"/>
</dbReference>
<name>A0A7R8WT92_9CRUS</name>
<dbReference type="AlphaFoldDB" id="A0A7R8WT92"/>
<dbReference type="FunFam" id="3.40.1010.10:FF:000007">
    <property type="entry name" value="Ribosomal RNA small subunit methyltransferase I"/>
    <property type="match status" value="1"/>
</dbReference>
<protein>
    <recommendedName>
        <fullName evidence="1">Tetrapyrrole methylase domain-containing protein</fullName>
    </recommendedName>
</protein>
<accession>A0A7R8WT92</accession>
<dbReference type="InterPro" id="IPR008189">
    <property type="entry name" value="rRNA_ssu_MeTfrase_I"/>
</dbReference>
<dbReference type="Gene3D" id="3.40.1010.10">
    <property type="entry name" value="Cobalt-precorrin-4 Transmethylase, Domain 1"/>
    <property type="match status" value="1"/>
</dbReference>
<dbReference type="InterPro" id="IPR014776">
    <property type="entry name" value="4pyrrole_Mease_sub2"/>
</dbReference>
<dbReference type="OrthoDB" id="289942at2759"/>
<dbReference type="InterPro" id="IPR018063">
    <property type="entry name" value="SAM_MeTrfase_RsmI_CS"/>
</dbReference>
<dbReference type="CDD" id="cd11648">
    <property type="entry name" value="RsmI"/>
    <property type="match status" value="1"/>
</dbReference>
<dbReference type="Pfam" id="PF00590">
    <property type="entry name" value="TP_methylase"/>
    <property type="match status" value="1"/>
</dbReference>
<organism evidence="2">
    <name type="scientific">Cyprideis torosa</name>
    <dbReference type="NCBI Taxonomy" id="163714"/>
    <lineage>
        <taxon>Eukaryota</taxon>
        <taxon>Metazoa</taxon>
        <taxon>Ecdysozoa</taxon>
        <taxon>Arthropoda</taxon>
        <taxon>Crustacea</taxon>
        <taxon>Oligostraca</taxon>
        <taxon>Ostracoda</taxon>
        <taxon>Podocopa</taxon>
        <taxon>Podocopida</taxon>
        <taxon>Cytherocopina</taxon>
        <taxon>Cytheroidea</taxon>
        <taxon>Cytherideidae</taxon>
        <taxon>Cyprideis</taxon>
    </lineage>
</organism>
<dbReference type="InterPro" id="IPR000878">
    <property type="entry name" value="4pyrrol_Mease"/>
</dbReference>
<dbReference type="PANTHER" id="PTHR46111:SF1">
    <property type="entry name" value="RIBOSOMAL RNA SMALL SUBUNIT METHYLTRANSFERASE I"/>
    <property type="match status" value="1"/>
</dbReference>
<dbReference type="InterPro" id="IPR014777">
    <property type="entry name" value="4pyrrole_Mease_sub1"/>
</dbReference>
<dbReference type="EMBL" id="OB679043">
    <property type="protein sequence ID" value="CAD7236435.1"/>
    <property type="molecule type" value="Genomic_DNA"/>
</dbReference>
<evidence type="ECO:0000313" key="2">
    <source>
        <dbReference type="EMBL" id="CAD7236435.1"/>
    </source>
</evidence>
<dbReference type="PROSITE" id="PS01296">
    <property type="entry name" value="RSMI"/>
    <property type="match status" value="1"/>
</dbReference>